<organism evidence="4 5">
    <name type="scientific">Tepidicaulis marinus</name>
    <dbReference type="NCBI Taxonomy" id="1333998"/>
    <lineage>
        <taxon>Bacteria</taxon>
        <taxon>Pseudomonadati</taxon>
        <taxon>Pseudomonadota</taxon>
        <taxon>Alphaproteobacteria</taxon>
        <taxon>Hyphomicrobiales</taxon>
        <taxon>Parvibaculaceae</taxon>
        <taxon>Tepidicaulis</taxon>
    </lineage>
</organism>
<evidence type="ECO:0000256" key="1">
    <source>
        <dbReference type="ARBA" id="ARBA00006484"/>
    </source>
</evidence>
<proteinExistence type="inferred from homology"/>
<dbReference type="Gene3D" id="3.40.50.720">
    <property type="entry name" value="NAD(P)-binding Rossmann-like Domain"/>
    <property type="match status" value="1"/>
</dbReference>
<dbReference type="PRINTS" id="PR00081">
    <property type="entry name" value="GDHRDH"/>
</dbReference>
<gene>
    <name evidence="4" type="ORF">M2A_1419</name>
</gene>
<evidence type="ECO:0000256" key="2">
    <source>
        <dbReference type="ARBA" id="ARBA00023002"/>
    </source>
</evidence>
<name>A0A081BA52_9HYPH</name>
<dbReference type="GO" id="GO:0016491">
    <property type="term" value="F:oxidoreductase activity"/>
    <property type="evidence" value="ECO:0007669"/>
    <property type="project" value="UniProtKB-KW"/>
</dbReference>
<protein>
    <submittedName>
        <fullName evidence="4">Short-chain dehydrogenase/reductase SDR</fullName>
    </submittedName>
</protein>
<reference evidence="4 5" key="1">
    <citation type="submission" date="2014-07" db="EMBL/GenBank/DDBJ databases">
        <title>Tepidicaulis marinum gen. nov., sp. nov., a novel marine bacterium denitrifying nitrate to nitrous oxide strictly under microaerobic conditions.</title>
        <authorList>
            <person name="Takeuchi M."/>
            <person name="Yamagishi T."/>
            <person name="Kamagata Y."/>
            <person name="Oshima K."/>
            <person name="Hattori M."/>
            <person name="Katayama T."/>
            <person name="Hanada S."/>
            <person name="Tamaki H."/>
            <person name="Marumo K."/>
            <person name="Maeda H."/>
            <person name="Nedachi M."/>
            <person name="Iwasaki W."/>
            <person name="Suwa Y."/>
            <person name="Sakata S."/>
        </authorList>
    </citation>
    <scope>NUCLEOTIDE SEQUENCE [LARGE SCALE GENOMIC DNA]</scope>
    <source>
        <strain evidence="4 5">MA2</strain>
    </source>
</reference>
<dbReference type="InterPro" id="IPR002347">
    <property type="entry name" value="SDR_fam"/>
</dbReference>
<evidence type="ECO:0000313" key="5">
    <source>
        <dbReference type="Proteomes" id="UP000028702"/>
    </source>
</evidence>
<evidence type="ECO:0000256" key="3">
    <source>
        <dbReference type="RuleBase" id="RU000363"/>
    </source>
</evidence>
<dbReference type="AlphaFoldDB" id="A0A081BA52"/>
<dbReference type="Pfam" id="PF00106">
    <property type="entry name" value="adh_short"/>
    <property type="match status" value="1"/>
</dbReference>
<evidence type="ECO:0000313" key="4">
    <source>
        <dbReference type="EMBL" id="GAK44920.1"/>
    </source>
</evidence>
<dbReference type="STRING" id="1333998.M2A_1419"/>
<keyword evidence="2" id="KW-0560">Oxidoreductase</keyword>
<dbReference type="CDD" id="cd05233">
    <property type="entry name" value="SDR_c"/>
    <property type="match status" value="1"/>
</dbReference>
<dbReference type="EMBL" id="BBIO01000006">
    <property type="protein sequence ID" value="GAK44920.1"/>
    <property type="molecule type" value="Genomic_DNA"/>
</dbReference>
<dbReference type="InterPro" id="IPR020904">
    <property type="entry name" value="Sc_DH/Rdtase_CS"/>
</dbReference>
<dbReference type="SUPFAM" id="SSF51735">
    <property type="entry name" value="NAD(P)-binding Rossmann-fold domains"/>
    <property type="match status" value="1"/>
</dbReference>
<comment type="similarity">
    <text evidence="1 3">Belongs to the short-chain dehydrogenases/reductases (SDR) family.</text>
</comment>
<dbReference type="PRINTS" id="PR00080">
    <property type="entry name" value="SDRFAMILY"/>
</dbReference>
<dbReference type="PANTHER" id="PTHR44196">
    <property type="entry name" value="DEHYDROGENASE/REDUCTASE SDR FAMILY MEMBER 7B"/>
    <property type="match status" value="1"/>
</dbReference>
<comment type="caution">
    <text evidence="4">The sequence shown here is derived from an EMBL/GenBank/DDBJ whole genome shotgun (WGS) entry which is preliminary data.</text>
</comment>
<dbReference type="GO" id="GO:0016020">
    <property type="term" value="C:membrane"/>
    <property type="evidence" value="ECO:0007669"/>
    <property type="project" value="TreeGrafter"/>
</dbReference>
<dbReference type="RefSeq" id="WP_045445065.1">
    <property type="nucleotide sequence ID" value="NZ_BBIO01000006.1"/>
</dbReference>
<sequence>MSRPLALITGAGGGLGRALALALEKAGYSLVLTDISEEDLAKTAGALGSAPERITADLCAAEGLQTLCARLDAAPGIELLINNAGIGLPGSVAASDSALLDKHLDINLRAPMHLSQAAARAMLKRGTGQIFSIASLAGLFPLKDSAAYSASKFGLRGFMAALHLELAPHGIKVGGLYPNAIDTPMLQAEMAHPEGSPLNFAGNAKPLSPEETAHHVMKALKNGKLETWLPVSDGLMAGLVMTWPALLGPVFRYLEKQGLKKQKAYLASLGIARN</sequence>
<dbReference type="PANTHER" id="PTHR44196:SF1">
    <property type="entry name" value="DEHYDROGENASE_REDUCTASE SDR FAMILY MEMBER 7B"/>
    <property type="match status" value="1"/>
</dbReference>
<dbReference type="eggNOG" id="COG0300">
    <property type="taxonomic scope" value="Bacteria"/>
</dbReference>
<accession>A0A081BA52</accession>
<dbReference type="PROSITE" id="PS00061">
    <property type="entry name" value="ADH_SHORT"/>
    <property type="match status" value="1"/>
</dbReference>
<dbReference type="Proteomes" id="UP000028702">
    <property type="component" value="Unassembled WGS sequence"/>
</dbReference>
<keyword evidence="5" id="KW-1185">Reference proteome</keyword>
<dbReference type="InterPro" id="IPR036291">
    <property type="entry name" value="NAD(P)-bd_dom_sf"/>
</dbReference>